<evidence type="ECO:0000313" key="1">
    <source>
        <dbReference type="EMBL" id="KAK3703984.1"/>
    </source>
</evidence>
<gene>
    <name evidence="1" type="ORF">LTR37_014087</name>
</gene>
<proteinExistence type="predicted"/>
<sequence length="218" mass="22847">MARYEGIISFELITYNVVYSVSGHMWIDVAVDEEGEIVVTWSAGDWQIETVGMPQDGAEAESANDGSRAEDYAADPGARSSQSSSASGYTTASRAPWNDETGEGNGDSTRTTSRTLGRPGASTSDDGTDASSHTLGRSQASTSDEGTDASSRTLGRSQASTSDDGTDTSSHTLGRSQASTSEDDSDASSHTLGRSRAGSLATDSTMNDSEEEYFDCQE</sequence>
<name>A0ACC3MV65_9PEZI</name>
<reference evidence="1" key="1">
    <citation type="submission" date="2023-07" db="EMBL/GenBank/DDBJ databases">
        <title>Black Yeasts Isolated from many extreme environments.</title>
        <authorList>
            <person name="Coleine C."/>
            <person name="Stajich J.E."/>
            <person name="Selbmann L."/>
        </authorList>
    </citation>
    <scope>NUCLEOTIDE SEQUENCE</scope>
    <source>
        <strain evidence="1">CCFEE 5714</strain>
    </source>
</reference>
<protein>
    <submittedName>
        <fullName evidence="1">Uncharacterized protein</fullName>
    </submittedName>
</protein>
<organism evidence="1 2">
    <name type="scientific">Vermiconidia calcicola</name>
    <dbReference type="NCBI Taxonomy" id="1690605"/>
    <lineage>
        <taxon>Eukaryota</taxon>
        <taxon>Fungi</taxon>
        <taxon>Dikarya</taxon>
        <taxon>Ascomycota</taxon>
        <taxon>Pezizomycotina</taxon>
        <taxon>Dothideomycetes</taxon>
        <taxon>Dothideomycetidae</taxon>
        <taxon>Mycosphaerellales</taxon>
        <taxon>Extremaceae</taxon>
        <taxon>Vermiconidia</taxon>
    </lineage>
</organism>
<dbReference type="EMBL" id="JAUTXU010000144">
    <property type="protein sequence ID" value="KAK3703984.1"/>
    <property type="molecule type" value="Genomic_DNA"/>
</dbReference>
<dbReference type="Proteomes" id="UP001281147">
    <property type="component" value="Unassembled WGS sequence"/>
</dbReference>
<comment type="caution">
    <text evidence="1">The sequence shown here is derived from an EMBL/GenBank/DDBJ whole genome shotgun (WGS) entry which is preliminary data.</text>
</comment>
<keyword evidence="2" id="KW-1185">Reference proteome</keyword>
<evidence type="ECO:0000313" key="2">
    <source>
        <dbReference type="Proteomes" id="UP001281147"/>
    </source>
</evidence>
<accession>A0ACC3MV65</accession>